<dbReference type="EMBL" id="WAAO01000001">
    <property type="protein sequence ID" value="KAB1867013.1"/>
    <property type="molecule type" value="Genomic_DNA"/>
</dbReference>
<evidence type="ECO:0000313" key="1">
    <source>
        <dbReference type="EMBL" id="KAB1867013.1"/>
    </source>
</evidence>
<sequence>MSTPLNRLSPVPVRERAACMCSTGGRCSSFAPGHALHLIQARVAAATASEWVDGIVETADAGSGDLVVRTLDGETHVLWNASGAALEAEAGAPVALHTRYAVLAVGHTQFNVAVL</sequence>
<reference evidence="2" key="1">
    <citation type="submission" date="2019-09" db="EMBL/GenBank/DDBJ databases">
        <title>Whole genome sequencing of Microbacterium maritypicum.</title>
        <authorList>
            <person name="Lenchi N."/>
        </authorList>
    </citation>
    <scope>NUCLEOTIDE SEQUENCE [LARGE SCALE GENOMIC DNA]</scope>
    <source>
        <strain evidence="2">G1</strain>
    </source>
</reference>
<organism evidence="1 2">
    <name type="scientific">Microbacterium algeriense</name>
    <dbReference type="NCBI Taxonomy" id="2615184"/>
    <lineage>
        <taxon>Bacteria</taxon>
        <taxon>Bacillati</taxon>
        <taxon>Actinomycetota</taxon>
        <taxon>Actinomycetes</taxon>
        <taxon>Micrococcales</taxon>
        <taxon>Microbacteriaceae</taxon>
        <taxon>Microbacterium</taxon>
    </lineage>
</organism>
<protein>
    <submittedName>
        <fullName evidence="1">Uncharacterized protein</fullName>
    </submittedName>
</protein>
<proteinExistence type="predicted"/>
<dbReference type="Proteomes" id="UP000478836">
    <property type="component" value="Unassembled WGS sequence"/>
</dbReference>
<name>A0ABQ6V9K1_9MICO</name>
<accession>A0ABQ6V9K1</accession>
<gene>
    <name evidence="1" type="ORF">F6A08_04195</name>
</gene>
<dbReference type="RefSeq" id="WP_151458705.1">
    <property type="nucleotide sequence ID" value="NZ_JAQEIV010000002.1"/>
</dbReference>
<comment type="caution">
    <text evidence="1">The sequence shown here is derived from an EMBL/GenBank/DDBJ whole genome shotgun (WGS) entry which is preliminary data.</text>
</comment>
<dbReference type="GeneID" id="77475634"/>
<keyword evidence="2" id="KW-1185">Reference proteome</keyword>
<evidence type="ECO:0000313" key="2">
    <source>
        <dbReference type="Proteomes" id="UP000478836"/>
    </source>
</evidence>